<proteinExistence type="predicted"/>
<sequence>MALDATAIPAAVGGVGRYVQQLAAAAAPQLAGAGGALTVLCQARDADRFGALAPQADIVPIPRRWEPVPARLVWEQSRLPLLVRSLNVDVLHSPHYTMPLASPVPVVVTLHDATFFSDRELHLGVKGRFFRRWTAMSLRRAAACVVPTHGTAAALARYAGARPQQLMVAHLGVDSGQFHPPTDGELTRLREQLGVSEEAGWVAFLGTLEPRKNVPALIDGFVTAFQPRAAAGGPVPALLLAGADGWDDGVEPALAAVPASLQVRKVGRLPGELLAAFLGGAEVACYPSLGEGFGLPVLEAMACGAATLTTARVPMPEIGGDAVAYTEVDAGAIGAALTELIDQPERRATLAAAGLRRSAEFSWTACAAKHLRAYRRAAAQGKGWRP</sequence>
<dbReference type="InterPro" id="IPR001296">
    <property type="entry name" value="Glyco_trans_1"/>
</dbReference>
<comment type="caution">
    <text evidence="5">The sequence shown here is derived from an EMBL/GenBank/DDBJ whole genome shotgun (WGS) entry which is preliminary data.</text>
</comment>
<accession>A0A849AAW0</accession>
<dbReference type="Proteomes" id="UP000562984">
    <property type="component" value="Unassembled WGS sequence"/>
</dbReference>
<name>A0A849AAW0_9ACTN</name>
<dbReference type="CDD" id="cd03809">
    <property type="entry name" value="GT4_MtfB-like"/>
    <property type="match status" value="1"/>
</dbReference>
<evidence type="ECO:0000259" key="3">
    <source>
        <dbReference type="Pfam" id="PF00534"/>
    </source>
</evidence>
<evidence type="ECO:0000256" key="2">
    <source>
        <dbReference type="ARBA" id="ARBA00022679"/>
    </source>
</evidence>
<dbReference type="InterPro" id="IPR028098">
    <property type="entry name" value="Glyco_trans_4-like_N"/>
</dbReference>
<feature type="domain" description="Glycosyltransferase subfamily 4-like N-terminal" evidence="4">
    <location>
        <begin position="12"/>
        <end position="175"/>
    </location>
</feature>
<evidence type="ECO:0000313" key="5">
    <source>
        <dbReference type="EMBL" id="NNG36278.1"/>
    </source>
</evidence>
<dbReference type="Pfam" id="PF00534">
    <property type="entry name" value="Glycos_transf_1"/>
    <property type="match status" value="1"/>
</dbReference>
<organism evidence="5 6">
    <name type="scientific">Nakamurella aerolata</name>
    <dbReference type="NCBI Taxonomy" id="1656892"/>
    <lineage>
        <taxon>Bacteria</taxon>
        <taxon>Bacillati</taxon>
        <taxon>Actinomycetota</taxon>
        <taxon>Actinomycetes</taxon>
        <taxon>Nakamurellales</taxon>
        <taxon>Nakamurellaceae</taxon>
        <taxon>Nakamurella</taxon>
    </lineage>
</organism>
<dbReference type="PANTHER" id="PTHR46401:SF2">
    <property type="entry name" value="GLYCOSYLTRANSFERASE WBBK-RELATED"/>
    <property type="match status" value="1"/>
</dbReference>
<keyword evidence="6" id="KW-1185">Reference proteome</keyword>
<dbReference type="Pfam" id="PF13439">
    <property type="entry name" value="Glyco_transf_4"/>
    <property type="match status" value="1"/>
</dbReference>
<dbReference type="Gene3D" id="3.40.50.2000">
    <property type="entry name" value="Glycogen Phosphorylase B"/>
    <property type="match status" value="2"/>
</dbReference>
<gene>
    <name evidence="5" type="ORF">HKD39_11240</name>
</gene>
<evidence type="ECO:0000259" key="4">
    <source>
        <dbReference type="Pfam" id="PF13439"/>
    </source>
</evidence>
<dbReference type="GO" id="GO:0009103">
    <property type="term" value="P:lipopolysaccharide biosynthetic process"/>
    <property type="evidence" value="ECO:0007669"/>
    <property type="project" value="TreeGrafter"/>
</dbReference>
<dbReference type="SUPFAM" id="SSF53756">
    <property type="entry name" value="UDP-Glycosyltransferase/glycogen phosphorylase"/>
    <property type="match status" value="1"/>
</dbReference>
<dbReference type="AlphaFoldDB" id="A0A849AAW0"/>
<dbReference type="PANTHER" id="PTHR46401">
    <property type="entry name" value="GLYCOSYLTRANSFERASE WBBK-RELATED"/>
    <property type="match status" value="1"/>
</dbReference>
<dbReference type="GO" id="GO:0016757">
    <property type="term" value="F:glycosyltransferase activity"/>
    <property type="evidence" value="ECO:0007669"/>
    <property type="project" value="UniProtKB-KW"/>
</dbReference>
<keyword evidence="1" id="KW-0328">Glycosyltransferase</keyword>
<evidence type="ECO:0000256" key="1">
    <source>
        <dbReference type="ARBA" id="ARBA00022676"/>
    </source>
</evidence>
<evidence type="ECO:0000313" key="6">
    <source>
        <dbReference type="Proteomes" id="UP000562984"/>
    </source>
</evidence>
<keyword evidence="2 5" id="KW-0808">Transferase</keyword>
<feature type="domain" description="Glycosyl transferase family 1" evidence="3">
    <location>
        <begin position="189"/>
        <end position="354"/>
    </location>
</feature>
<protein>
    <submittedName>
        <fullName evidence="5">Glycosyltransferase family 4 protein</fullName>
    </submittedName>
</protein>
<reference evidence="5 6" key="1">
    <citation type="submission" date="2020-05" db="EMBL/GenBank/DDBJ databases">
        <title>Nakamurella sp. DB0629 isolated from air conditioner.</title>
        <authorList>
            <person name="Kim D.H."/>
            <person name="Kim D.-U."/>
        </authorList>
    </citation>
    <scope>NUCLEOTIDE SEQUENCE [LARGE SCALE GENOMIC DNA]</scope>
    <source>
        <strain evidence="5 6">DB0629</strain>
    </source>
</reference>
<dbReference type="EMBL" id="JABEND010000005">
    <property type="protein sequence ID" value="NNG36278.1"/>
    <property type="molecule type" value="Genomic_DNA"/>
</dbReference>